<dbReference type="AlphaFoldDB" id="A0A916Q4A9"/>
<dbReference type="InterPro" id="IPR001173">
    <property type="entry name" value="Glyco_trans_2-like"/>
</dbReference>
<evidence type="ECO:0000256" key="1">
    <source>
        <dbReference type="ARBA" id="ARBA00022676"/>
    </source>
</evidence>
<accession>A0A916Q4A9</accession>
<evidence type="ECO:0000313" key="5">
    <source>
        <dbReference type="Proteomes" id="UP000613208"/>
    </source>
</evidence>
<keyword evidence="5" id="KW-1185">Reference proteome</keyword>
<evidence type="ECO:0000256" key="2">
    <source>
        <dbReference type="ARBA" id="ARBA00022679"/>
    </source>
</evidence>
<dbReference type="Proteomes" id="UP000613208">
    <property type="component" value="Unassembled WGS sequence"/>
</dbReference>
<dbReference type="PANTHER" id="PTHR22916:SF51">
    <property type="entry name" value="GLYCOSYLTRANSFERASE EPSH-RELATED"/>
    <property type="match status" value="1"/>
</dbReference>
<dbReference type="InterPro" id="IPR029044">
    <property type="entry name" value="Nucleotide-diphossugar_trans"/>
</dbReference>
<reference evidence="4" key="1">
    <citation type="submission" date="2020-06" db="EMBL/GenBank/DDBJ databases">
        <title>Characterization of fructooligosaccharide metabolism and fructooligosaccharide-degrading enzymes in human commensal butyrate producers.</title>
        <authorList>
            <person name="Tanno H."/>
            <person name="Fujii T."/>
            <person name="Hirano K."/>
            <person name="Maeno S."/>
            <person name="Tonozuka T."/>
            <person name="Sakamoto M."/>
            <person name="Ohkuma M."/>
            <person name="Tochio T."/>
            <person name="Endo A."/>
        </authorList>
    </citation>
    <scope>NUCLEOTIDE SEQUENCE</scope>
    <source>
        <strain evidence="4">JCM 17466</strain>
    </source>
</reference>
<dbReference type="EMBL" id="BLYI01000006">
    <property type="protein sequence ID" value="GFO84062.1"/>
    <property type="molecule type" value="Genomic_DNA"/>
</dbReference>
<organism evidence="4 5">
    <name type="scientific">Anaerostipes butyraticus</name>
    <dbReference type="NCBI Taxonomy" id="645466"/>
    <lineage>
        <taxon>Bacteria</taxon>
        <taxon>Bacillati</taxon>
        <taxon>Bacillota</taxon>
        <taxon>Clostridia</taxon>
        <taxon>Lachnospirales</taxon>
        <taxon>Lachnospiraceae</taxon>
        <taxon>Anaerostipes</taxon>
    </lineage>
</organism>
<dbReference type="PANTHER" id="PTHR22916">
    <property type="entry name" value="GLYCOSYLTRANSFERASE"/>
    <property type="match status" value="1"/>
</dbReference>
<protein>
    <recommendedName>
        <fullName evidence="3">Glycosyltransferase 2-like domain-containing protein</fullName>
    </recommendedName>
</protein>
<dbReference type="Pfam" id="PF00535">
    <property type="entry name" value="Glycos_transf_2"/>
    <property type="match status" value="1"/>
</dbReference>
<proteinExistence type="predicted"/>
<evidence type="ECO:0000313" key="4">
    <source>
        <dbReference type="EMBL" id="GFO84062.1"/>
    </source>
</evidence>
<sequence>MLENIRNQTFTNIEVIMVNGGSTDNSGEICKEFAEKDSRFIYLYQENSGVSDARNYGGSIVTGYLLYCVSGCG</sequence>
<dbReference type="GO" id="GO:0016757">
    <property type="term" value="F:glycosyltransferase activity"/>
    <property type="evidence" value="ECO:0007669"/>
    <property type="project" value="UniProtKB-KW"/>
</dbReference>
<evidence type="ECO:0000259" key="3">
    <source>
        <dbReference type="Pfam" id="PF00535"/>
    </source>
</evidence>
<comment type="caution">
    <text evidence="4">The sequence shown here is derived from an EMBL/GenBank/DDBJ whole genome shotgun (WGS) entry which is preliminary data.</text>
</comment>
<dbReference type="SUPFAM" id="SSF53448">
    <property type="entry name" value="Nucleotide-diphospho-sugar transferases"/>
    <property type="match status" value="1"/>
</dbReference>
<keyword evidence="2" id="KW-0808">Transferase</keyword>
<dbReference type="CDD" id="cd00761">
    <property type="entry name" value="Glyco_tranf_GTA_type"/>
    <property type="match status" value="1"/>
</dbReference>
<gene>
    <name evidence="4" type="ORF">ANBU17_04090</name>
</gene>
<dbReference type="Gene3D" id="3.90.550.10">
    <property type="entry name" value="Spore Coat Polysaccharide Biosynthesis Protein SpsA, Chain A"/>
    <property type="match status" value="1"/>
</dbReference>
<name>A0A916Q4A9_9FIRM</name>
<feature type="domain" description="Glycosyltransferase 2-like" evidence="3">
    <location>
        <begin position="2"/>
        <end position="67"/>
    </location>
</feature>
<keyword evidence="1" id="KW-0328">Glycosyltransferase</keyword>